<keyword evidence="13 16" id="KW-0472">Membrane</keyword>
<comment type="catalytic activity">
    <reaction evidence="17">
        <text>alpha-D-glucosaminyl-[heparan sulfate](n) + 3'-phosphoadenylyl sulfate = 6-sulfo-alpha-D-glucosaminyl-[heparan sulfate](n) + adenosine 3',5'-bisphosphate + H(+)</text>
        <dbReference type="Rhea" id="RHEA:56604"/>
        <dbReference type="Rhea" id="RHEA-COMP:9830"/>
        <dbReference type="Rhea" id="RHEA-COMP:14621"/>
        <dbReference type="ChEBI" id="CHEBI:15378"/>
        <dbReference type="ChEBI" id="CHEBI:58339"/>
        <dbReference type="ChEBI" id="CHEBI:58343"/>
        <dbReference type="ChEBI" id="CHEBI:58388"/>
        <dbReference type="ChEBI" id="CHEBI:140604"/>
    </reaction>
</comment>
<dbReference type="Pfam" id="PF02931">
    <property type="entry name" value="Neur_chan_LBD"/>
    <property type="match status" value="1"/>
</dbReference>
<evidence type="ECO:0000256" key="15">
    <source>
        <dbReference type="ARBA" id="ARBA00023303"/>
    </source>
</evidence>
<dbReference type="GO" id="GO:0005886">
    <property type="term" value="C:plasma membrane"/>
    <property type="evidence" value="ECO:0007669"/>
    <property type="project" value="UniProtKB-SubCell"/>
</dbReference>
<evidence type="ECO:0000256" key="9">
    <source>
        <dbReference type="ARBA" id="ARBA00022729"/>
    </source>
</evidence>
<evidence type="ECO:0000259" key="19">
    <source>
        <dbReference type="Pfam" id="PF02931"/>
    </source>
</evidence>
<dbReference type="InterPro" id="IPR027417">
    <property type="entry name" value="P-loop_NTPase"/>
</dbReference>
<dbReference type="PROSITE" id="PS00236">
    <property type="entry name" value="NEUROTR_ION_CHANNEL"/>
    <property type="match status" value="1"/>
</dbReference>
<dbReference type="InterPro" id="IPR006202">
    <property type="entry name" value="Neur_chan_lig-bd"/>
</dbReference>
<evidence type="ECO:0000256" key="18">
    <source>
        <dbReference type="SAM" id="MobiDB-lite"/>
    </source>
</evidence>
<evidence type="ECO:0000256" key="14">
    <source>
        <dbReference type="ARBA" id="ARBA00023180"/>
    </source>
</evidence>
<evidence type="ECO:0000259" key="20">
    <source>
        <dbReference type="Pfam" id="PF02932"/>
    </source>
</evidence>
<feature type="region of interest" description="Disordered" evidence="18">
    <location>
        <begin position="534"/>
        <end position="553"/>
    </location>
</feature>
<feature type="transmembrane region" description="Helical" evidence="16">
    <location>
        <begin position="811"/>
        <end position="830"/>
    </location>
</feature>
<feature type="region of interest" description="Disordered" evidence="18">
    <location>
        <begin position="160"/>
        <end position="186"/>
    </location>
</feature>
<feature type="region of interest" description="Disordered" evidence="18">
    <location>
        <begin position="1239"/>
        <end position="1291"/>
    </location>
</feature>
<dbReference type="PANTHER" id="PTHR12812:SF0">
    <property type="entry name" value="HEPARAN-SULFATE 6-O-SULFOTRANSFERASE"/>
    <property type="match status" value="1"/>
</dbReference>
<dbReference type="SUPFAM" id="SSF90112">
    <property type="entry name" value="Neurotransmitter-gated ion-channel transmembrane pore"/>
    <property type="match status" value="1"/>
</dbReference>
<feature type="compositionally biased region" description="Low complexity" evidence="18">
    <location>
        <begin position="171"/>
        <end position="180"/>
    </location>
</feature>
<feature type="region of interest" description="Disordered" evidence="18">
    <location>
        <begin position="26"/>
        <end position="49"/>
    </location>
</feature>
<dbReference type="InterPro" id="IPR018000">
    <property type="entry name" value="Neurotransmitter_ion_chnl_CS"/>
</dbReference>
<gene>
    <name evidence="21" type="ORF">HUG17_7356</name>
</gene>
<evidence type="ECO:0000256" key="3">
    <source>
        <dbReference type="ARBA" id="ARBA00004606"/>
    </source>
</evidence>
<dbReference type="InterPro" id="IPR036719">
    <property type="entry name" value="Neuro-gated_channel_TM_sf"/>
</dbReference>
<keyword evidence="7 17" id="KW-0808">Transferase</keyword>
<dbReference type="InterPro" id="IPR036734">
    <property type="entry name" value="Neur_chan_lig-bd_sf"/>
</dbReference>
<keyword evidence="9" id="KW-0732">Signal</keyword>
<feature type="region of interest" description="Disordered" evidence="18">
    <location>
        <begin position="73"/>
        <end position="100"/>
    </location>
</feature>
<evidence type="ECO:0000256" key="11">
    <source>
        <dbReference type="ARBA" id="ARBA00022989"/>
    </source>
</evidence>
<keyword evidence="8 16" id="KW-0812">Transmembrane</keyword>
<dbReference type="InterPro" id="IPR006029">
    <property type="entry name" value="Neurotrans-gated_channel_TM"/>
</dbReference>
<dbReference type="PRINTS" id="PR00252">
    <property type="entry name" value="NRIONCHANNEL"/>
</dbReference>
<comment type="caution">
    <text evidence="17">Lacks conserved residue(s) required for the propagation of feature annotation.</text>
</comment>
<dbReference type="Pfam" id="PF02932">
    <property type="entry name" value="Neur_chan_memb"/>
    <property type="match status" value="1"/>
</dbReference>
<evidence type="ECO:0000256" key="13">
    <source>
        <dbReference type="ARBA" id="ARBA00023136"/>
    </source>
</evidence>
<evidence type="ECO:0000256" key="5">
    <source>
        <dbReference type="ARBA" id="ARBA00022448"/>
    </source>
</evidence>
<feature type="transmembrane region" description="Helical" evidence="16">
    <location>
        <begin position="409"/>
        <end position="431"/>
    </location>
</feature>
<keyword evidence="11 16" id="KW-1133">Transmembrane helix</keyword>
<evidence type="ECO:0000256" key="10">
    <source>
        <dbReference type="ARBA" id="ARBA00022968"/>
    </source>
</evidence>
<dbReference type="PRINTS" id="PR00253">
    <property type="entry name" value="GABAARECEPTR"/>
</dbReference>
<dbReference type="GO" id="GO:0017095">
    <property type="term" value="F:heparan sulfate 6-sulfotransferase activity"/>
    <property type="evidence" value="ECO:0007669"/>
    <property type="project" value="TreeGrafter"/>
</dbReference>
<dbReference type="Proteomes" id="UP000828236">
    <property type="component" value="Unassembled WGS sequence"/>
</dbReference>
<dbReference type="Gene3D" id="1.20.58.390">
    <property type="entry name" value="Neurotransmitter-gated ion-channel transmembrane domain"/>
    <property type="match status" value="2"/>
</dbReference>
<dbReference type="InterPro" id="IPR005331">
    <property type="entry name" value="Sulfotransferase"/>
</dbReference>
<feature type="transmembrane region" description="Helical" evidence="16">
    <location>
        <begin position="754"/>
        <end position="774"/>
    </location>
</feature>
<comment type="similarity">
    <text evidence="16">Belongs to the ligand-gated ion channel (TC 1.A.9) family.</text>
</comment>
<evidence type="ECO:0000256" key="8">
    <source>
        <dbReference type="ARBA" id="ARBA00022692"/>
    </source>
</evidence>
<dbReference type="Gene3D" id="2.70.170.10">
    <property type="entry name" value="Neurotransmitter-gated ion-channel ligand-binding domain"/>
    <property type="match status" value="1"/>
</dbReference>
<keyword evidence="10 17" id="KW-0735">Signal-anchor</keyword>
<evidence type="ECO:0000256" key="7">
    <source>
        <dbReference type="ARBA" id="ARBA00022679"/>
    </source>
</evidence>
<feature type="compositionally biased region" description="Low complexity" evidence="18">
    <location>
        <begin position="73"/>
        <end position="98"/>
    </location>
</feature>
<dbReference type="NCBIfam" id="TIGR00860">
    <property type="entry name" value="LIC"/>
    <property type="match status" value="1"/>
</dbReference>
<reference evidence="21" key="2">
    <citation type="journal article" date="2021" name="World Allergy Organ. J.">
        <title>Chromosome-level assembly of Dermatophagoides farinae genome and transcriptome reveals two novel allergens Der f 37 and Der f 39.</title>
        <authorList>
            <person name="Chen J."/>
            <person name="Cai Z."/>
            <person name="Fan D."/>
            <person name="Hu J."/>
            <person name="Hou Y."/>
            <person name="He Y."/>
            <person name="Zhang Z."/>
            <person name="Zhao Z."/>
            <person name="Gao P."/>
            <person name="Hu W."/>
            <person name="Sun J."/>
            <person name="Li J."/>
            <person name="Ji K."/>
        </authorList>
    </citation>
    <scope>NUCLEOTIDE SEQUENCE</scope>
    <source>
        <strain evidence="21">JKM2019</strain>
    </source>
</reference>
<dbReference type="EC" id="2.8.2.-" evidence="17"/>
<feature type="compositionally biased region" description="Polar residues" evidence="18">
    <location>
        <begin position="1244"/>
        <end position="1262"/>
    </location>
</feature>
<dbReference type="Pfam" id="PF03567">
    <property type="entry name" value="Sulfotransfer_2"/>
    <property type="match status" value="1"/>
</dbReference>
<evidence type="ECO:0000256" key="17">
    <source>
        <dbReference type="RuleBase" id="RU364122"/>
    </source>
</evidence>
<keyword evidence="5 16" id="KW-0813">Transport</keyword>
<dbReference type="GO" id="GO:0005230">
    <property type="term" value="F:extracellular ligand-gated monoatomic ion channel activity"/>
    <property type="evidence" value="ECO:0007669"/>
    <property type="project" value="InterPro"/>
</dbReference>
<dbReference type="GO" id="GO:0004888">
    <property type="term" value="F:transmembrane signaling receptor activity"/>
    <property type="evidence" value="ECO:0007669"/>
    <property type="project" value="InterPro"/>
</dbReference>
<dbReference type="FunFam" id="3.40.50.300:FF:000347">
    <property type="entry name" value="Heparan-sulfate 6-O-sulfotransferase"/>
    <property type="match status" value="1"/>
</dbReference>
<evidence type="ECO:0000313" key="21">
    <source>
        <dbReference type="EMBL" id="KAH7637150.1"/>
    </source>
</evidence>
<name>A0A9D4SDM3_DERFA</name>
<dbReference type="CDD" id="cd19049">
    <property type="entry name" value="LGIC_TM_anion"/>
    <property type="match status" value="1"/>
</dbReference>
<evidence type="ECO:0000256" key="4">
    <source>
        <dbReference type="ARBA" id="ARBA00010109"/>
    </source>
</evidence>
<comment type="similarity">
    <text evidence="4 17">Belongs to the sulfotransferase 6 family.</text>
</comment>
<feature type="compositionally biased region" description="Basic residues" evidence="18">
    <location>
        <begin position="37"/>
        <end position="47"/>
    </location>
</feature>
<dbReference type="EMBL" id="SDOV01000009">
    <property type="protein sequence ID" value="KAH7637150.1"/>
    <property type="molecule type" value="Genomic_DNA"/>
</dbReference>
<keyword evidence="6" id="KW-1003">Cell membrane</keyword>
<keyword evidence="12 16" id="KW-0406">Ion transport</keyword>
<keyword evidence="15 16" id="KW-0407">Ion channel</keyword>
<dbReference type="Gene3D" id="3.40.50.300">
    <property type="entry name" value="P-loop containing nucleotide triphosphate hydrolases"/>
    <property type="match status" value="1"/>
</dbReference>
<accession>A0A9D4SDM3</accession>
<reference evidence="21" key="1">
    <citation type="submission" date="2020-06" db="EMBL/GenBank/DDBJ databases">
        <authorList>
            <person name="Ji K."/>
            <person name="Li J."/>
        </authorList>
    </citation>
    <scope>NUCLEOTIDE SEQUENCE</scope>
    <source>
        <strain evidence="21">JKM2019</strain>
        <tissue evidence="21">Whole body</tissue>
    </source>
</reference>
<feature type="domain" description="Neurotransmitter-gated ion-channel ligand-binding" evidence="19">
    <location>
        <begin position="202"/>
        <end position="408"/>
    </location>
</feature>
<evidence type="ECO:0000256" key="1">
    <source>
        <dbReference type="ARBA" id="ARBA00004141"/>
    </source>
</evidence>
<dbReference type="InterPro" id="IPR006201">
    <property type="entry name" value="Neur_channel"/>
</dbReference>
<proteinExistence type="inferred from homology"/>
<dbReference type="InterPro" id="IPR006028">
    <property type="entry name" value="GABAA/Glycine_rcpt"/>
</dbReference>
<dbReference type="InterPro" id="IPR038050">
    <property type="entry name" value="Neuro_actylchol_rec"/>
</dbReference>
<evidence type="ECO:0000256" key="2">
    <source>
        <dbReference type="ARBA" id="ARBA00004236"/>
    </source>
</evidence>
<feature type="transmembrane region" description="Helical" evidence="16">
    <location>
        <begin position="474"/>
        <end position="493"/>
    </location>
</feature>
<sequence length="1291" mass="150024">MSSIKFFRLIEANYISPETVLKNVIKEQQQQQQQQQHHQHHHHRHQTHQLNQDSFNINHIYHNPLNLLIDGTTSSLSSSSSSETTTKTTIGSAKTTSSNSVINIPPIRTIVIDSMRTKNINNNNINNNKQEPLNVAADDDDDDVADNERMDLLKTGSLNNSHILRDDDDNNNNNDDGNFNGKDKSPVKMNLNFDVDSFVPPGYDKLMPPKQNGQPTVVRFHVWVLGLDSIDEGSMTYVADIFMSQSWKDNRLIIPDDIVYNVNTSNDPRGPYRLLPLTFIDKIWRPDSFFKNAKEVTFQEMTIPNHYIWLYSDNTILYMVKLTLLLSCAMKFQTYPHDTQNCTMKIESLSYTTKDLIFDWEESDSLVVEEHIELPQHDLINKDIDYCTTDYSSGTFACVQVVFTIKRRIGYYIFHTYIPTCLIVIMSWISFWIKPEAVPARVTLCVTSLLTLSTQHAQSQKSLPPVSYIKAIDIFMSSCTVFVFASLMEYALVNILMADELLNGWIGIAPTAYQQQPTATITTPTTETRIMDPQTKTTTTTRIKPGTHDYDDHHRNKVPNHISTHQHHYHPVRCSSSLTGLDKLELDTDSKQFSEHENDDKATKSRHDDECKLSMKCHKTSTQMPSSILRHRCCSIINDENGHNGHDDNDGIFIDNQIKHQQRRTSDRKQSYIYAFPTPSIYDDQNFCYRSWRVPPMMMNTMTTATTTTTTGVNMNYNNNGNGNINNNNIYNNNNSHNQYLLQSKHKRAYTVDYISRFIFPISFIVLNIFYWTYYLEGSGRSRHYEKGPAFIIKRSFQSISSARKYNFKRLLMIATLLAVISIITIGLYFPDSLCYTKKSIYDQTDKVWISSNYLIPSYSHRLYSGDQKLIERLNIDRVLLHKFGYDYEDFARFKAAKILMTSFDDIIKHPNSSQMMFQMNTNDVLVFLHMQKTGGSAFDRHLVRDLILPQPCKCDSKRKKKCRCFRPGTSNRYWLFSRYSIGWKCGLHADYTELTNCVDRILNQLEYQTDRINKKRNFYFMTLLRDPISRFLSEFKHVQRGATWKTSRHWCDGRLPTSKEIPLCFHGANWRNVSLDEFMNCPHNLAFNRQTRMLADLNLVGCYNQSFMSREERDSIMLFSAKQNLRQMAMFGLCEEQLATQYVFEKTFRLQFRRSFIQFNQTHSHEVLASSSQSTIQRIRDLNHLDMELYSYAKQLFRQRFATIKANDPNFNDYYQHLITNSQLQLKRSKLAKPNKFIESNRHTSQSQIANTNINNPNESDNLIEDSPSIDYDDASPTNDSNDPIDDYYV</sequence>
<organism evidence="21">
    <name type="scientific">Dermatophagoides farinae</name>
    <name type="common">American house dust mite</name>
    <dbReference type="NCBI Taxonomy" id="6954"/>
    <lineage>
        <taxon>Eukaryota</taxon>
        <taxon>Metazoa</taxon>
        <taxon>Ecdysozoa</taxon>
        <taxon>Arthropoda</taxon>
        <taxon>Chelicerata</taxon>
        <taxon>Arachnida</taxon>
        <taxon>Acari</taxon>
        <taxon>Acariformes</taxon>
        <taxon>Sarcoptiformes</taxon>
        <taxon>Astigmata</taxon>
        <taxon>Psoroptidia</taxon>
        <taxon>Analgoidea</taxon>
        <taxon>Pyroglyphidae</taxon>
        <taxon>Dermatophagoidinae</taxon>
        <taxon>Dermatophagoides</taxon>
    </lineage>
</organism>
<feature type="region of interest" description="Disordered" evidence="18">
    <location>
        <begin position="122"/>
        <end position="143"/>
    </location>
</feature>
<keyword evidence="14" id="KW-0325">Glycoprotein</keyword>
<evidence type="ECO:0000256" key="6">
    <source>
        <dbReference type="ARBA" id="ARBA00022475"/>
    </source>
</evidence>
<feature type="domain" description="Neurotransmitter-gated ion-channel transmembrane" evidence="20">
    <location>
        <begin position="416"/>
        <end position="772"/>
    </location>
</feature>
<evidence type="ECO:0000256" key="12">
    <source>
        <dbReference type="ARBA" id="ARBA00023065"/>
    </source>
</evidence>
<dbReference type="InterPro" id="IPR010635">
    <property type="entry name" value="Heparan_SO4-6-sulfoTrfase"/>
</dbReference>
<evidence type="ECO:0000256" key="16">
    <source>
        <dbReference type="RuleBase" id="RU000687"/>
    </source>
</evidence>
<protein>
    <recommendedName>
        <fullName evidence="17">Heparan-sulfate 6-O-sulfotransferase</fullName>
        <ecNumber evidence="17">2.8.2.-</ecNumber>
    </recommendedName>
</protein>
<dbReference type="GO" id="GO:0099095">
    <property type="term" value="F:ligand-gated monoatomic anion channel activity"/>
    <property type="evidence" value="ECO:0007669"/>
    <property type="project" value="UniProtKB-ARBA"/>
</dbReference>
<dbReference type="SUPFAM" id="SSF63712">
    <property type="entry name" value="Nicotinic receptor ligand binding domain-like"/>
    <property type="match status" value="1"/>
</dbReference>
<comment type="function">
    <text evidence="17">6-O-sulfation enzyme which catalyzes the transfer of sulfate from 3'-phosphoadenosine 5'-phosphosulfate (PAPS) to position 6 of the N-sulfoglucosamine residue (GlcNS) of heparan sulfate.</text>
</comment>
<dbReference type="PANTHER" id="PTHR12812">
    <property type="entry name" value="HEPARAN SULFATE 6-O-SULFOTRANSFERASE 3"/>
    <property type="match status" value="1"/>
</dbReference>
<comment type="caution">
    <text evidence="21">The sequence shown here is derived from an EMBL/GenBank/DDBJ whole genome shotgun (WGS) entry which is preliminary data.</text>
</comment>
<comment type="subcellular location">
    <subcellularLocation>
        <location evidence="2">Cell membrane</location>
    </subcellularLocation>
    <subcellularLocation>
        <location evidence="1">Membrane</location>
        <topology evidence="1">Multi-pass membrane protein</topology>
    </subcellularLocation>
    <subcellularLocation>
        <location evidence="3 17">Membrane</location>
        <topology evidence="3 17">Single-pass type II membrane protein</topology>
    </subcellularLocation>
</comment>
<dbReference type="GO" id="GO:0005254">
    <property type="term" value="F:chloride channel activity"/>
    <property type="evidence" value="ECO:0007669"/>
    <property type="project" value="UniProtKB-ARBA"/>
</dbReference>